<organism evidence="1 3">
    <name type="scientific">Adineta steineri</name>
    <dbReference type="NCBI Taxonomy" id="433720"/>
    <lineage>
        <taxon>Eukaryota</taxon>
        <taxon>Metazoa</taxon>
        <taxon>Spiralia</taxon>
        <taxon>Gnathifera</taxon>
        <taxon>Rotifera</taxon>
        <taxon>Eurotatoria</taxon>
        <taxon>Bdelloidea</taxon>
        <taxon>Adinetida</taxon>
        <taxon>Adinetidae</taxon>
        <taxon>Adineta</taxon>
    </lineage>
</organism>
<gene>
    <name evidence="1" type="ORF">JYZ213_LOCUS33602</name>
    <name evidence="2" type="ORF">OXD698_LOCUS20521</name>
</gene>
<evidence type="ECO:0000313" key="3">
    <source>
        <dbReference type="Proteomes" id="UP000663845"/>
    </source>
</evidence>
<protein>
    <submittedName>
        <fullName evidence="1">Uncharacterized protein</fullName>
    </submittedName>
</protein>
<accession>A0A815FK93</accession>
<name>A0A815FK93_9BILA</name>
<dbReference type="Proteomes" id="UP000663845">
    <property type="component" value="Unassembled WGS sequence"/>
</dbReference>
<reference evidence="1" key="1">
    <citation type="submission" date="2021-02" db="EMBL/GenBank/DDBJ databases">
        <authorList>
            <person name="Nowell W R."/>
        </authorList>
    </citation>
    <scope>NUCLEOTIDE SEQUENCE</scope>
</reference>
<dbReference type="AlphaFoldDB" id="A0A815FK93"/>
<dbReference type="EMBL" id="CAJNOG010000643">
    <property type="protein sequence ID" value="CAF1324623.1"/>
    <property type="molecule type" value="Genomic_DNA"/>
</dbReference>
<comment type="caution">
    <text evidence="1">The sequence shown here is derived from an EMBL/GenBank/DDBJ whole genome shotgun (WGS) entry which is preliminary data.</text>
</comment>
<dbReference type="Proteomes" id="UP000663844">
    <property type="component" value="Unassembled WGS sequence"/>
</dbReference>
<sequence>MAPFHLIALSDIPYGHLDDRQTIHDGQIQFVISNMPKLTFKPLSTLKTFIANGQKYLHGSILNLSTDYSPDLPIIGKIRWILYDVKNCAFICEMYKVKGYV</sequence>
<proteinExistence type="predicted"/>
<evidence type="ECO:0000313" key="1">
    <source>
        <dbReference type="EMBL" id="CAF1324623.1"/>
    </source>
</evidence>
<dbReference type="EMBL" id="CAJOAZ010001632">
    <property type="protein sequence ID" value="CAF3838498.1"/>
    <property type="molecule type" value="Genomic_DNA"/>
</dbReference>
<evidence type="ECO:0000313" key="2">
    <source>
        <dbReference type="EMBL" id="CAF3838498.1"/>
    </source>
</evidence>